<proteinExistence type="predicted"/>
<organism evidence="1 2">
    <name type="scientific">Spiromyces aspiralis</name>
    <dbReference type="NCBI Taxonomy" id="68401"/>
    <lineage>
        <taxon>Eukaryota</taxon>
        <taxon>Fungi</taxon>
        <taxon>Fungi incertae sedis</taxon>
        <taxon>Zoopagomycota</taxon>
        <taxon>Kickxellomycotina</taxon>
        <taxon>Kickxellomycetes</taxon>
        <taxon>Kickxellales</taxon>
        <taxon>Kickxellaceae</taxon>
        <taxon>Spiromyces</taxon>
    </lineage>
</organism>
<keyword evidence="2" id="KW-1185">Reference proteome</keyword>
<accession>A0ACC1HB62</accession>
<evidence type="ECO:0000313" key="1">
    <source>
        <dbReference type="EMBL" id="KAJ1673672.1"/>
    </source>
</evidence>
<dbReference type="Proteomes" id="UP001145114">
    <property type="component" value="Unassembled WGS sequence"/>
</dbReference>
<name>A0ACC1HB62_9FUNG</name>
<feature type="non-terminal residue" evidence="1">
    <location>
        <position position="363"/>
    </location>
</feature>
<reference evidence="1" key="1">
    <citation type="submission" date="2022-06" db="EMBL/GenBank/DDBJ databases">
        <title>Phylogenomic reconstructions and comparative analyses of Kickxellomycotina fungi.</title>
        <authorList>
            <person name="Reynolds N.K."/>
            <person name="Stajich J.E."/>
            <person name="Barry K."/>
            <person name="Grigoriev I.V."/>
            <person name="Crous P."/>
            <person name="Smith M.E."/>
        </authorList>
    </citation>
    <scope>NUCLEOTIDE SEQUENCE</scope>
    <source>
        <strain evidence="1">RSA 2271</strain>
    </source>
</reference>
<sequence length="363" mass="41070">MSESEEVAGPQSLSFEPKLFVGSGNRAKTVAVASLTSQLKKLSQELSDLDQETVDVRSLDLVTKQLLTKSLINHKDPGIRIYVACCIADLLRLYAPDAPYSPSELETIFTFFARQLQNLSDTNGHYYPLYTYLLESLATVKCMALVAELDDSESLVVQYFRVLFEVIRPTQARQVHNYMTEVLQQLIEEVEQVSQAAIDIILLQFLRKRQEENPAAYQMACDIGNATTDILQKYVCQYFNDVITSASRPQEDGSKADMNDIRTAHHLILELNKATPALLLSVVPQIELELGVENAELRAIATQILGEMLAEKGFTLAKRYNSTWRAWQRRRADPSVQVRIEWVSKAVALFQHQPQLARELNEM</sequence>
<gene>
    <name evidence="1" type="primary">PDS5_2</name>
    <name evidence="1" type="ORF">EV182_004783</name>
</gene>
<comment type="caution">
    <text evidence="1">The sequence shown here is derived from an EMBL/GenBank/DDBJ whole genome shotgun (WGS) entry which is preliminary data.</text>
</comment>
<evidence type="ECO:0000313" key="2">
    <source>
        <dbReference type="Proteomes" id="UP001145114"/>
    </source>
</evidence>
<protein>
    <submittedName>
        <fullName evidence="1">Sister chromatid cohesion protein pds5</fullName>
    </submittedName>
</protein>
<dbReference type="EMBL" id="JAMZIH010006691">
    <property type="protein sequence ID" value="KAJ1673672.1"/>
    <property type="molecule type" value="Genomic_DNA"/>
</dbReference>